<accession>A0A835CIJ6</accession>
<sequence>MELLCVLAEKVIEFTLQPIGRQLGYLISYHSNVKKLKDEFKELQNDIEAVQHLVDDAQRQGEDIEVKVQEWFSRVNEITELVDKFYGEETHANTNCSFKSCPNLWLRHQISRKAKKMTLEVAEVKEKGRFDRVSFYKPPDLVGVPYTSSSTADEGMESRISIMSQVLEALADPNVDMVGLCGLPGVGKTTLAKEVATKAKEQKLFDKVVWVTIAQNPDLKGIQTQIADNVGMKLDVESVHARASYLNQRLKNEKNLLVVLDDLWERLDLHQVGIPFENDENNKCFKCTILLTSRNEDLLYNQMNCKRNVKMDVMSEEESLNLFKENAELSDDSNHIDLLPMAVQVVQQCGGLPLAIVAVARSLKNKRKLSEWRCALNQLKRPLRRNMTGIKEVDSSLMFSYDHLDTELQSIFLLSAMLSHDPLIIDLLMYSMGLSLLQDVHSMKDAQDAMDVLVSKLKASSLLLDSFSNDRFTMHDVFREFSLSVASKEQHCLVVSFPMLETLDLESINFRISSIWDDHLPNNSFGNLKTLIVKSCGFLVKLVPLHVLISLSNLEELEVNDCWLLEMVFDFDDLNSYKKTQGSWIVPLKKINLFGLPRLMHVWSNDPQEIFSFQRLRQVKAVDCQSLKSMFPGSVAKGMFHLQELELYNCGIDVIVAKAQVSESGAPTFIFHKLNKLQLWHLPNMKNVYVDRHTIEWPSLQSLCIRDCDELEVIPNLKMMSLDGQRLADMLWNDQLGFAATFFNLKELTVCDSGFFTEIFLKPLRDDCFQMDLILPNLESLYISNCDNLIKFGPSFISFKNLTNIDVGFCKRLTSLLTSSTATSLVQLTRLRIYLCNKIEEIIAKEGDDDVENEIINFKKLRSLELEDLPSLKSFCSHNYAFMFPSLDKVTIRGCYRLSMFCPRDIHAPLLKGVDLGEEREELWVTNLNKTIQLLFLPEVVYLKLYPEMKNLWVEKLPHHKPFSKLEMLTVDNCDFLREYVIPAHLVKCLSNLIELEVRNCHSIKTIFDVKGMELDKEALTSLPNICLGRLELYRLPNLKCVWTEEHDGINCFQNLQELYVGECENLRNIFVASTAKGLAQLDKLEIESCELLEVIPRLEGLTLNQKDATMIRDGQFQADLFDKVKTLSLKGFVDESVSFPYSFLERFPYLKQLRVEHSCFEEILPSEAQIVNHMGKIAPFKKLHVGYLDQLKTIWNDDSQLQPIHQDLESLQVESCGSLIKLTPSFASLKNLKSLKVSGCHQLIYLLTSSTAKSLVNLRSLVITDCERIEEIVTNESEDVEATFTFDDLNVLVLTGLRSLTSFSSQNHHTFEFPYLQYVTISGCHQMKIFCPGVVETPILSRVEIGEDESSLKGDLNKTIELSLLWKDATTNM</sequence>
<protein>
    <submittedName>
        <fullName evidence="8">Putative disease resistance protein</fullName>
    </submittedName>
</protein>
<evidence type="ECO:0000259" key="6">
    <source>
        <dbReference type="Pfam" id="PF00931"/>
    </source>
</evidence>
<evidence type="ECO:0000313" key="9">
    <source>
        <dbReference type="Proteomes" id="UP000634136"/>
    </source>
</evidence>
<dbReference type="OrthoDB" id="786439at2759"/>
<keyword evidence="4" id="KW-0067">ATP-binding</keyword>
<proteinExistence type="inferred from homology"/>
<keyword evidence="9" id="KW-1185">Reference proteome</keyword>
<dbReference type="GO" id="GO:0005524">
    <property type="term" value="F:ATP binding"/>
    <property type="evidence" value="ECO:0007669"/>
    <property type="project" value="UniProtKB-KW"/>
</dbReference>
<name>A0A835CIJ6_9FABA</name>
<dbReference type="GO" id="GO:0043531">
    <property type="term" value="F:ADP binding"/>
    <property type="evidence" value="ECO:0007669"/>
    <property type="project" value="InterPro"/>
</dbReference>
<dbReference type="SUPFAM" id="SSF52540">
    <property type="entry name" value="P-loop containing nucleoside triphosphate hydrolases"/>
    <property type="match status" value="1"/>
</dbReference>
<dbReference type="InterPro" id="IPR032675">
    <property type="entry name" value="LRR_dom_sf"/>
</dbReference>
<dbReference type="Proteomes" id="UP000634136">
    <property type="component" value="Unassembled WGS sequence"/>
</dbReference>
<comment type="caution">
    <text evidence="8">The sequence shown here is derived from an EMBL/GenBank/DDBJ whole genome shotgun (WGS) entry which is preliminary data.</text>
</comment>
<evidence type="ECO:0000256" key="5">
    <source>
        <dbReference type="SAM" id="Coils"/>
    </source>
</evidence>
<gene>
    <name evidence="8" type="ORF">G2W53_002735</name>
</gene>
<feature type="domain" description="Disease resistance protein At4g27190-like leucine-rich repeats" evidence="7">
    <location>
        <begin position="798"/>
        <end position="904"/>
    </location>
</feature>
<dbReference type="PANTHER" id="PTHR33463:SF145">
    <property type="entry name" value="NB-ARC DOMAIN-CONTAINING PROTEIN"/>
    <property type="match status" value="1"/>
</dbReference>
<feature type="domain" description="Disease resistance protein At4g27190-like leucine-rich repeats" evidence="7">
    <location>
        <begin position="1101"/>
        <end position="1226"/>
    </location>
</feature>
<feature type="domain" description="Disease resistance protein At4g27190-like leucine-rich repeats" evidence="7">
    <location>
        <begin position="504"/>
        <end position="651"/>
    </location>
</feature>
<dbReference type="InterPro" id="IPR050905">
    <property type="entry name" value="Plant_NBS-LRR"/>
</dbReference>
<dbReference type="Gene3D" id="3.80.10.10">
    <property type="entry name" value="Ribonuclease Inhibitor"/>
    <property type="match status" value="4"/>
</dbReference>
<dbReference type="FunFam" id="3.40.50.300:FF:001091">
    <property type="entry name" value="Probable disease resistance protein At1g61300"/>
    <property type="match status" value="1"/>
</dbReference>
<feature type="domain" description="NB-ARC" evidence="6">
    <location>
        <begin position="163"/>
        <end position="327"/>
    </location>
</feature>
<keyword evidence="2" id="KW-0547">Nucleotide-binding</keyword>
<organism evidence="8 9">
    <name type="scientific">Senna tora</name>
    <dbReference type="NCBI Taxonomy" id="362788"/>
    <lineage>
        <taxon>Eukaryota</taxon>
        <taxon>Viridiplantae</taxon>
        <taxon>Streptophyta</taxon>
        <taxon>Embryophyta</taxon>
        <taxon>Tracheophyta</taxon>
        <taxon>Spermatophyta</taxon>
        <taxon>Magnoliopsida</taxon>
        <taxon>eudicotyledons</taxon>
        <taxon>Gunneridae</taxon>
        <taxon>Pentapetalae</taxon>
        <taxon>rosids</taxon>
        <taxon>fabids</taxon>
        <taxon>Fabales</taxon>
        <taxon>Fabaceae</taxon>
        <taxon>Caesalpinioideae</taxon>
        <taxon>Cassia clade</taxon>
        <taxon>Senna</taxon>
    </lineage>
</organism>
<dbReference type="PANTHER" id="PTHR33463">
    <property type="entry name" value="NB-ARC DOMAIN-CONTAINING PROTEIN-RELATED"/>
    <property type="match status" value="1"/>
</dbReference>
<feature type="domain" description="Disease resistance protein At4g27190-like leucine-rich repeats" evidence="7">
    <location>
        <begin position="1229"/>
        <end position="1332"/>
    </location>
</feature>
<keyword evidence="3" id="KW-0611">Plant defense</keyword>
<evidence type="ECO:0000256" key="1">
    <source>
        <dbReference type="ARBA" id="ARBA00008894"/>
    </source>
</evidence>
<dbReference type="InterPro" id="IPR042197">
    <property type="entry name" value="Apaf_helical"/>
</dbReference>
<dbReference type="InterPro" id="IPR027417">
    <property type="entry name" value="P-loop_NTPase"/>
</dbReference>
<comment type="similarity">
    <text evidence="1">Belongs to the disease resistance NB-LRR family.</text>
</comment>
<reference evidence="8" key="1">
    <citation type="submission" date="2020-09" db="EMBL/GenBank/DDBJ databases">
        <title>Genome-Enabled Discovery of Anthraquinone Biosynthesis in Senna tora.</title>
        <authorList>
            <person name="Kang S.-H."/>
            <person name="Pandey R.P."/>
            <person name="Lee C.-M."/>
            <person name="Sim J.-S."/>
            <person name="Jeong J.-T."/>
            <person name="Choi B.-S."/>
            <person name="Jung M."/>
            <person name="Ginzburg D."/>
            <person name="Zhao K."/>
            <person name="Won S.Y."/>
            <person name="Oh T.-J."/>
            <person name="Yu Y."/>
            <person name="Kim N.-H."/>
            <person name="Lee O.R."/>
            <person name="Lee T.-H."/>
            <person name="Bashyal P."/>
            <person name="Kim T.-S."/>
            <person name="Lee W.-H."/>
            <person name="Kawkins C."/>
            <person name="Kim C.-K."/>
            <person name="Kim J.S."/>
            <person name="Ahn B.O."/>
            <person name="Rhee S.Y."/>
            <person name="Sohng J.K."/>
        </authorList>
    </citation>
    <scope>NUCLEOTIDE SEQUENCE</scope>
    <source>
        <tissue evidence="8">Leaf</tissue>
    </source>
</reference>
<evidence type="ECO:0000313" key="8">
    <source>
        <dbReference type="EMBL" id="KAF7840437.1"/>
    </source>
</evidence>
<evidence type="ECO:0000259" key="7">
    <source>
        <dbReference type="Pfam" id="PF23247"/>
    </source>
</evidence>
<dbReference type="InterPro" id="IPR002182">
    <property type="entry name" value="NB-ARC"/>
</dbReference>
<feature type="coiled-coil region" evidence="5">
    <location>
        <begin position="26"/>
        <end position="60"/>
    </location>
</feature>
<evidence type="ECO:0000256" key="4">
    <source>
        <dbReference type="ARBA" id="ARBA00022840"/>
    </source>
</evidence>
<dbReference type="Gene3D" id="1.10.8.430">
    <property type="entry name" value="Helical domain of apoptotic protease-activating factors"/>
    <property type="match status" value="1"/>
</dbReference>
<evidence type="ECO:0000256" key="2">
    <source>
        <dbReference type="ARBA" id="ARBA00022741"/>
    </source>
</evidence>
<dbReference type="Gene3D" id="3.40.50.300">
    <property type="entry name" value="P-loop containing nucleotide triphosphate hydrolases"/>
    <property type="match status" value="1"/>
</dbReference>
<dbReference type="InterPro" id="IPR057135">
    <property type="entry name" value="At4g27190-like_LRR"/>
</dbReference>
<dbReference type="Pfam" id="PF23247">
    <property type="entry name" value="LRR_RPS2"/>
    <property type="match status" value="5"/>
</dbReference>
<dbReference type="SUPFAM" id="SSF52058">
    <property type="entry name" value="L domain-like"/>
    <property type="match status" value="3"/>
</dbReference>
<dbReference type="PRINTS" id="PR00364">
    <property type="entry name" value="DISEASERSIST"/>
</dbReference>
<keyword evidence="5" id="KW-0175">Coiled coil</keyword>
<dbReference type="GO" id="GO:0006952">
    <property type="term" value="P:defense response"/>
    <property type="evidence" value="ECO:0007669"/>
    <property type="project" value="UniProtKB-KW"/>
</dbReference>
<evidence type="ECO:0000256" key="3">
    <source>
        <dbReference type="ARBA" id="ARBA00022821"/>
    </source>
</evidence>
<dbReference type="EMBL" id="JAAIUW010000002">
    <property type="protein sequence ID" value="KAF7840437.1"/>
    <property type="molecule type" value="Genomic_DNA"/>
</dbReference>
<feature type="domain" description="Disease resistance protein At4g27190-like leucine-rich repeats" evidence="7">
    <location>
        <begin position="944"/>
        <end position="1091"/>
    </location>
</feature>
<dbReference type="Pfam" id="PF00931">
    <property type="entry name" value="NB-ARC"/>
    <property type="match status" value="1"/>
</dbReference>